<dbReference type="AlphaFoldDB" id="A0A858Q5G0"/>
<organism evidence="3 4">
    <name type="scientific">Methylococcus geothermalis</name>
    <dbReference type="NCBI Taxonomy" id="2681310"/>
    <lineage>
        <taxon>Bacteria</taxon>
        <taxon>Pseudomonadati</taxon>
        <taxon>Pseudomonadota</taxon>
        <taxon>Gammaproteobacteria</taxon>
        <taxon>Methylococcales</taxon>
        <taxon>Methylococcaceae</taxon>
        <taxon>Methylococcus</taxon>
    </lineage>
</organism>
<dbReference type="InterPro" id="IPR008258">
    <property type="entry name" value="Transglycosylase_SLT_dom_1"/>
</dbReference>
<dbReference type="RefSeq" id="WP_169602177.1">
    <property type="nucleotide sequence ID" value="NZ_CP046565.1"/>
</dbReference>
<evidence type="ECO:0000313" key="3">
    <source>
        <dbReference type="EMBL" id="QJD29045.1"/>
    </source>
</evidence>
<dbReference type="PANTHER" id="PTHR37423:SF2">
    <property type="entry name" value="MEMBRANE-BOUND LYTIC MUREIN TRANSGLYCOSYLASE C"/>
    <property type="match status" value="1"/>
</dbReference>
<evidence type="ECO:0000313" key="4">
    <source>
        <dbReference type="Proteomes" id="UP000503004"/>
    </source>
</evidence>
<dbReference type="Gene3D" id="1.10.530.10">
    <property type="match status" value="1"/>
</dbReference>
<feature type="domain" description="Transglycosylase SLT" evidence="2">
    <location>
        <begin position="284"/>
        <end position="389"/>
    </location>
</feature>
<keyword evidence="4" id="KW-1185">Reference proteome</keyword>
<dbReference type="Gene3D" id="3.40.190.10">
    <property type="entry name" value="Periplasmic binding protein-like II"/>
    <property type="match status" value="1"/>
</dbReference>
<proteinExistence type="inferred from homology"/>
<evidence type="ECO:0000256" key="1">
    <source>
        <dbReference type="ARBA" id="ARBA00007734"/>
    </source>
</evidence>
<dbReference type="EMBL" id="CP046565">
    <property type="protein sequence ID" value="QJD29045.1"/>
    <property type="molecule type" value="Genomic_DNA"/>
</dbReference>
<dbReference type="SUPFAM" id="SSF53955">
    <property type="entry name" value="Lysozyme-like"/>
    <property type="match status" value="1"/>
</dbReference>
<dbReference type="Proteomes" id="UP000503004">
    <property type="component" value="Chromosome"/>
</dbReference>
<sequence length="456" mass="50780">MNSKFMANGVLKVGQVRLLFRKFNRRTRQRCLGAGVAALLVSQLYGCGNPVPEQRKLPQFDRIRAAGELRVLIRHKRFSSSRTAWGPAGFERDLLQKFAEYLGVRLRFIPVQARSLAERLGDGDADLAAIPSHSPARIGDATQGGMTRVADGEPPPFAEVTRVGGWIAAAAGGLRGMARNSAQKFNPRLALAEYPHRGVRALRWAIPESAGVRGSRALALMFADPEGEYLARAAENFFRDLREHKGLDQLADRHFGHREGIDTALDRTLRTSYSRQLGKYRRIFVEAGERHGLDWRLLAAVAFQESKWDGNAVSAEGVRGMMMLTGTTARELGVDRNNAGQSIHGGARYLKEVWSRLPGEIAEPDRTWFALSAYNLGLGRVESARRLAKGMGRDPNKWIELKKTLPLVGAKRSGGRPRRPSARGKLTVHYVNRVRHYYDLLVRLSEKKRNGQSEQG</sequence>
<accession>A0A858Q5G0</accession>
<dbReference type="KEGG" id="metu:GNH96_03045"/>
<gene>
    <name evidence="3" type="ORF">GNH96_03045</name>
</gene>
<dbReference type="CDD" id="cd13403">
    <property type="entry name" value="MLTF-like"/>
    <property type="match status" value="1"/>
</dbReference>
<dbReference type="Pfam" id="PF01464">
    <property type="entry name" value="SLT"/>
    <property type="match status" value="1"/>
</dbReference>
<evidence type="ECO:0000259" key="2">
    <source>
        <dbReference type="Pfam" id="PF01464"/>
    </source>
</evidence>
<dbReference type="PANTHER" id="PTHR37423">
    <property type="entry name" value="SOLUBLE LYTIC MUREIN TRANSGLYCOSYLASE-RELATED"/>
    <property type="match status" value="1"/>
</dbReference>
<dbReference type="SUPFAM" id="SSF53850">
    <property type="entry name" value="Periplasmic binding protein-like II"/>
    <property type="match status" value="1"/>
</dbReference>
<comment type="similarity">
    <text evidence="1">Belongs to the transglycosylase Slt family.</text>
</comment>
<reference evidence="4" key="1">
    <citation type="submission" date="2019-12" db="EMBL/GenBank/DDBJ databases">
        <authorList>
            <person name="Awala S.I."/>
            <person name="Rhee S.K."/>
        </authorList>
    </citation>
    <scope>NUCLEOTIDE SEQUENCE [LARGE SCALE GENOMIC DNA]</scope>
    <source>
        <strain evidence="4">IM1</strain>
    </source>
</reference>
<protein>
    <submittedName>
        <fullName evidence="3">Transglycosylase SLT domain-containing protein</fullName>
    </submittedName>
</protein>
<dbReference type="InterPro" id="IPR023346">
    <property type="entry name" value="Lysozyme-like_dom_sf"/>
</dbReference>
<name>A0A858Q5G0_9GAMM</name>